<keyword evidence="3" id="KW-0479">Metal-binding</keyword>
<dbReference type="CTD" id="54476"/>
<dbReference type="InterPro" id="IPR013083">
    <property type="entry name" value="Znf_RING/FYVE/PHD"/>
</dbReference>
<dbReference type="OMA" id="WSGILHN"/>
<dbReference type="CDD" id="cd16630">
    <property type="entry name" value="RING-HC_RBR_RNF216"/>
    <property type="match status" value="1"/>
</dbReference>
<feature type="compositionally biased region" description="Polar residues" evidence="8">
    <location>
        <begin position="163"/>
        <end position="172"/>
    </location>
</feature>
<evidence type="ECO:0000256" key="2">
    <source>
        <dbReference type="ARBA" id="ARBA00022679"/>
    </source>
</evidence>
<feature type="region of interest" description="Disordered" evidence="8">
    <location>
        <begin position="207"/>
        <end position="228"/>
    </location>
</feature>
<keyword evidence="11" id="KW-1185">Reference proteome</keyword>
<dbReference type="Ensembl" id="ENSCSET00000030302.1">
    <property type="protein sequence ID" value="ENSCSEP00000029899.1"/>
    <property type="gene ID" value="ENSCSEG00000019168.1"/>
</dbReference>
<dbReference type="STRING" id="244447.ENSCSEP00000029899"/>
<feature type="region of interest" description="Disordered" evidence="8">
    <location>
        <begin position="259"/>
        <end position="299"/>
    </location>
</feature>
<dbReference type="Gene3D" id="3.30.40.10">
    <property type="entry name" value="Zinc/RING finger domain, C3HC4 (zinc finger)"/>
    <property type="match status" value="1"/>
</dbReference>
<feature type="compositionally biased region" description="Low complexity" evidence="8">
    <location>
        <begin position="120"/>
        <end position="137"/>
    </location>
</feature>
<evidence type="ECO:0000256" key="5">
    <source>
        <dbReference type="ARBA" id="ARBA00022771"/>
    </source>
</evidence>
<dbReference type="CDD" id="cd20353">
    <property type="entry name" value="Rcat_RBR_RNF216"/>
    <property type="match status" value="1"/>
</dbReference>
<dbReference type="KEGG" id="csem:103393316"/>
<dbReference type="GO" id="GO:0008270">
    <property type="term" value="F:zinc ion binding"/>
    <property type="evidence" value="ECO:0007669"/>
    <property type="project" value="UniProtKB-KW"/>
</dbReference>
<evidence type="ECO:0000259" key="9">
    <source>
        <dbReference type="PROSITE" id="PS51873"/>
    </source>
</evidence>
<keyword evidence="6" id="KW-0833">Ubl conjugation pathway</keyword>
<dbReference type="InterPro" id="IPR051628">
    <property type="entry name" value="LUBAC_E3_Ligases"/>
</dbReference>
<evidence type="ECO:0000256" key="6">
    <source>
        <dbReference type="ARBA" id="ARBA00022786"/>
    </source>
</evidence>
<dbReference type="Pfam" id="PF26191">
    <property type="entry name" value="RING-HC_RBR_RNF216"/>
    <property type="match status" value="1"/>
</dbReference>
<proteinExistence type="predicted"/>
<dbReference type="InterPro" id="IPR047546">
    <property type="entry name" value="Rcat_RBR_RNF216"/>
</dbReference>
<keyword evidence="2" id="KW-0808">Transferase</keyword>
<keyword evidence="7" id="KW-0862">Zinc</keyword>
<dbReference type="InterPro" id="IPR044066">
    <property type="entry name" value="TRIAD_supradom"/>
</dbReference>
<dbReference type="GO" id="GO:0016740">
    <property type="term" value="F:transferase activity"/>
    <property type="evidence" value="ECO:0007669"/>
    <property type="project" value="UniProtKB-KW"/>
</dbReference>
<dbReference type="OrthoDB" id="10009520at2759"/>
<reference evidence="10 11" key="1">
    <citation type="journal article" date="2014" name="Nat. Genet.">
        <title>Whole-genome sequence of a flatfish provides insights into ZW sex chromosome evolution and adaptation to a benthic lifestyle.</title>
        <authorList>
            <person name="Chen S."/>
            <person name="Zhang G."/>
            <person name="Shao C."/>
            <person name="Huang Q."/>
            <person name="Liu G."/>
            <person name="Zhang P."/>
            <person name="Song W."/>
            <person name="An N."/>
            <person name="Chalopin D."/>
            <person name="Volff J.N."/>
            <person name="Hong Y."/>
            <person name="Li Q."/>
            <person name="Sha Z."/>
            <person name="Zhou H."/>
            <person name="Xie M."/>
            <person name="Yu Q."/>
            <person name="Liu Y."/>
            <person name="Xiang H."/>
            <person name="Wang N."/>
            <person name="Wu K."/>
            <person name="Yang C."/>
            <person name="Zhou Q."/>
            <person name="Liao X."/>
            <person name="Yang L."/>
            <person name="Hu Q."/>
            <person name="Zhang J."/>
            <person name="Meng L."/>
            <person name="Jin L."/>
            <person name="Tian Y."/>
            <person name="Lian J."/>
            <person name="Yang J."/>
            <person name="Miao G."/>
            <person name="Liu S."/>
            <person name="Liang Z."/>
            <person name="Yan F."/>
            <person name="Li Y."/>
            <person name="Sun B."/>
            <person name="Zhang H."/>
            <person name="Zhang J."/>
            <person name="Zhu Y."/>
            <person name="Du M."/>
            <person name="Zhao Y."/>
            <person name="Schartl M."/>
            <person name="Tang Q."/>
            <person name="Wang J."/>
        </authorList>
    </citation>
    <scope>NUCLEOTIDE SEQUENCE</scope>
</reference>
<protein>
    <submittedName>
        <fullName evidence="10">Ring finger protein 216</fullName>
    </submittedName>
</protein>
<evidence type="ECO:0000256" key="4">
    <source>
        <dbReference type="ARBA" id="ARBA00022737"/>
    </source>
</evidence>
<keyword evidence="5" id="KW-0863">Zinc-finger</keyword>
<organism evidence="10 11">
    <name type="scientific">Cynoglossus semilaevis</name>
    <name type="common">Tongue sole</name>
    <dbReference type="NCBI Taxonomy" id="244447"/>
    <lineage>
        <taxon>Eukaryota</taxon>
        <taxon>Metazoa</taxon>
        <taxon>Chordata</taxon>
        <taxon>Craniata</taxon>
        <taxon>Vertebrata</taxon>
        <taxon>Euteleostomi</taxon>
        <taxon>Actinopterygii</taxon>
        <taxon>Neopterygii</taxon>
        <taxon>Teleostei</taxon>
        <taxon>Neoteleostei</taxon>
        <taxon>Acanthomorphata</taxon>
        <taxon>Carangaria</taxon>
        <taxon>Pleuronectiformes</taxon>
        <taxon>Pleuronectoidei</taxon>
        <taxon>Cynoglossidae</taxon>
        <taxon>Cynoglossinae</taxon>
        <taxon>Cynoglossus</taxon>
    </lineage>
</organism>
<feature type="compositionally biased region" description="Low complexity" evidence="8">
    <location>
        <begin position="283"/>
        <end position="299"/>
    </location>
</feature>
<evidence type="ECO:0000256" key="1">
    <source>
        <dbReference type="ARBA" id="ARBA00004906"/>
    </source>
</evidence>
<sequence length="1130" mass="123892">MADGGSDDEVIHLASFNVHRSQRRSAKKRVLITISDDSNDSDEEPMIFIPGSPVLVPDDGEDDDISILEHQVPPQRLLIRPAAKWGTVSSRLSQTVSSSSQTAVIPAVNPSLAPSTSRHATASSTVAETATRTETAVQPGTSGDTQPQPGSSSSNAVTQNSSKPDVTSQQDSTLTNQNVELQAVSTVQNTSTSTTATAEESLGQATPGAFHAQPSAPGASSEPRAGCSAQIPVRTTACSSARATHYSGAATASVATMTKTEERAGPSSDSQDNPQASTSSAHAQPQPGTSSQPPSSGATNFLQVKALKPFVLQQKPTFQVSTLVTQRQWQPRAHNQVQFVSSHQMQGNLIQIEPQPLAQAPAQPPVQAAQPPQAMLVNSHTVLIAAAPERLGPLEPGHRIVLGSQVPGEAEPMPPPQAGVSGVAPAVLGFNIMAPHVISNPIVPPASTASVPDNRGEARLITAPNPERVTPLLEVVAVPRALEAIPQIEDARPGPSGGMQLPPHIRGPITVVLDLFPDVQEAYVAELMQKNNVKDVNVICNLLLENPDYPRRETAAVAAAAPSSILLESGNTQTDVAEDLFDYAKLGTVGLEAVMQAADLLMSDFRMLSCQDIKWALNAMKGHYAITRKALCEALKKWQDACDPSGKRRRSRTSSERCYIDFYFEHGSVKLTRRMYFLENDRRYCRTYNSLEASVQKELVFYQQKAKEWAEHEDFLLALQVNEDEYKKDGQLIECGCCYGEFAFEKMTQCSDGHLFCKECLVKYAQEAVFGSGRSELSCIEGGCLCSYPVCELEKVLPENILCKYYERQAEEAVAATCADELVRCPFCNFPALLDKHMSLFSCPNPRCRKESCRKCHVQWKQHMGKTCEQVLERDEIRTRILFEERMTAARVRKCVKCTTGLVKSEGCNRLLCRCGSAMCYLCRELITGYNHFCQHARSPGAPCRHCRKCSLWTDPTQQDEEIIQEIQREGEAELTKKSADNAEKRVGPSPVIAAKRPRVGPPPENQPNPNNQPALIPPPRPLPRPLPPPPPHPQPHPQAVQAPLFVPPHAHYPPPPNQVARFYIPQRLRPAPYVPHQPHMPHMNNFNNNHNYHHHNHNPPVNPTQFLQNLDGMDLPMHYGPAHRHYRGF</sequence>
<feature type="region of interest" description="Disordered" evidence="8">
    <location>
        <begin position="94"/>
        <end position="172"/>
    </location>
</feature>
<dbReference type="AlphaFoldDB" id="A0A3P8WT20"/>
<dbReference type="Pfam" id="PF26200">
    <property type="entry name" value="Rcat_RNF216"/>
    <property type="match status" value="1"/>
</dbReference>
<dbReference type="GeneID" id="103393316"/>
<evidence type="ECO:0000256" key="7">
    <source>
        <dbReference type="ARBA" id="ARBA00022833"/>
    </source>
</evidence>
<dbReference type="InParanoid" id="A0A3P8WT20"/>
<dbReference type="InterPro" id="IPR047544">
    <property type="entry name" value="RING-HC_RBR_RNF216"/>
</dbReference>
<feature type="compositionally biased region" description="Polar residues" evidence="8">
    <location>
        <begin position="267"/>
        <end position="282"/>
    </location>
</feature>
<feature type="compositionally biased region" description="Pro residues" evidence="8">
    <location>
        <begin position="1016"/>
        <end position="1037"/>
    </location>
</feature>
<dbReference type="SUPFAM" id="SSF57850">
    <property type="entry name" value="RING/U-box"/>
    <property type="match status" value="2"/>
</dbReference>
<dbReference type="CDD" id="cd20339">
    <property type="entry name" value="BRcat_RBR_RNF216"/>
    <property type="match status" value="1"/>
</dbReference>
<evidence type="ECO:0000256" key="3">
    <source>
        <dbReference type="ARBA" id="ARBA00022723"/>
    </source>
</evidence>
<dbReference type="Proteomes" id="UP000265120">
    <property type="component" value="Chromosome 17"/>
</dbReference>
<keyword evidence="4" id="KW-0677">Repeat</keyword>
<feature type="compositionally biased region" description="Polar residues" evidence="8">
    <location>
        <begin position="138"/>
        <end position="150"/>
    </location>
</feature>
<dbReference type="PANTHER" id="PTHR22770:SF47">
    <property type="entry name" value="E3 UBIQUITIN-PROTEIN LIGASE RNF216"/>
    <property type="match status" value="1"/>
</dbReference>
<dbReference type="PANTHER" id="PTHR22770">
    <property type="entry name" value="UBIQUITIN CONJUGATING ENZYME 7 INTERACTING PROTEIN-RELATED"/>
    <property type="match status" value="1"/>
</dbReference>
<reference evidence="10" key="2">
    <citation type="submission" date="2025-08" db="UniProtKB">
        <authorList>
            <consortium name="Ensembl"/>
        </authorList>
    </citation>
    <scope>IDENTIFICATION</scope>
</reference>
<name>A0A3P8WT20_CYNSE</name>
<comment type="pathway">
    <text evidence="1">Protein modification; protein ubiquitination.</text>
</comment>
<feature type="domain" description="RING-type" evidence="9">
    <location>
        <begin position="731"/>
        <end position="948"/>
    </location>
</feature>
<dbReference type="Pfam" id="PF26112">
    <property type="entry name" value="UBA_RNF216"/>
    <property type="match status" value="1"/>
</dbReference>
<feature type="region of interest" description="Disordered" evidence="8">
    <location>
        <begin position="972"/>
        <end position="1042"/>
    </location>
</feature>
<dbReference type="InterPro" id="IPR047545">
    <property type="entry name" value="BRcat_RBR_RNF216"/>
</dbReference>
<reference evidence="10" key="3">
    <citation type="submission" date="2025-09" db="UniProtKB">
        <authorList>
            <consortium name="Ensembl"/>
        </authorList>
    </citation>
    <scope>IDENTIFICATION</scope>
</reference>
<dbReference type="InterPro" id="IPR058758">
    <property type="entry name" value="UBA_RNF216"/>
</dbReference>
<dbReference type="PROSITE" id="PS51873">
    <property type="entry name" value="TRIAD"/>
    <property type="match status" value="1"/>
</dbReference>
<dbReference type="GeneTree" id="ENSGT00510000048032"/>
<feature type="compositionally biased region" description="Basic and acidic residues" evidence="8">
    <location>
        <begin position="972"/>
        <end position="987"/>
    </location>
</feature>
<feature type="compositionally biased region" description="Low complexity" evidence="8">
    <location>
        <begin position="151"/>
        <end position="162"/>
    </location>
</feature>
<evidence type="ECO:0000313" key="11">
    <source>
        <dbReference type="Proteomes" id="UP000265120"/>
    </source>
</evidence>
<accession>A0A3P8WT20</accession>
<dbReference type="RefSeq" id="XP_008328457.1">
    <property type="nucleotide sequence ID" value="XM_008330235.3"/>
</dbReference>
<evidence type="ECO:0000313" key="10">
    <source>
        <dbReference type="Ensembl" id="ENSCSEP00000029899.1"/>
    </source>
</evidence>
<dbReference type="Gene3D" id="1.20.120.1750">
    <property type="match status" value="1"/>
</dbReference>
<evidence type="ECO:0000256" key="8">
    <source>
        <dbReference type="SAM" id="MobiDB-lite"/>
    </source>
</evidence>